<feature type="compositionally biased region" description="Polar residues" evidence="1">
    <location>
        <begin position="170"/>
        <end position="190"/>
    </location>
</feature>
<feature type="compositionally biased region" description="Polar residues" evidence="1">
    <location>
        <begin position="237"/>
        <end position="256"/>
    </location>
</feature>
<feature type="region of interest" description="Disordered" evidence="1">
    <location>
        <begin position="23"/>
        <end position="65"/>
    </location>
</feature>
<reference evidence="4" key="1">
    <citation type="submission" date="2023-07" db="EMBL/GenBank/DDBJ databases">
        <title>Chromosome-level Genome Assembly of Striped Snakehead (Channa striata).</title>
        <authorList>
            <person name="Liu H."/>
        </authorList>
    </citation>
    <scope>NUCLEOTIDE SEQUENCE</scope>
    <source>
        <strain evidence="4">Gz</strain>
        <tissue evidence="4">Muscle</tissue>
    </source>
</reference>
<evidence type="ECO:0000256" key="2">
    <source>
        <dbReference type="SAM" id="Phobius"/>
    </source>
</evidence>
<feature type="region of interest" description="Disordered" evidence="1">
    <location>
        <begin position="77"/>
        <end position="266"/>
    </location>
</feature>
<keyword evidence="5" id="KW-1185">Reference proteome</keyword>
<feature type="compositionally biased region" description="Polar residues" evidence="1">
    <location>
        <begin position="302"/>
        <end position="316"/>
    </location>
</feature>
<feature type="compositionally biased region" description="Low complexity" evidence="1">
    <location>
        <begin position="27"/>
        <end position="65"/>
    </location>
</feature>
<keyword evidence="3" id="KW-0732">Signal</keyword>
<sequence length="340" mass="34190">MKTIRILVLLLLVSVHAFTTASSEDGSVSLTTSQNTSTTVPNSSSNQTTVNPRSPDTATATATVTTTATTNVTTTVTATGTTTGNTTGTSTGSTTGTTTGNTTGTSTGSTTGTTTGNITGTITGNTTGTTTGNITGNTTGTTTGNTTETPAGTRIETPAGATTANGNTTLQTPRAAQSPTLEPTHTSNKSVIVAADATTGKSKLSQNPPQPTRPGSRPAHASKSTPGPDESIIDPTKGSTVSDPENKDSGSGSQTGSDKKDPAKSDSNKKLWWILLPALLVAGALAMVLKMKFNKGHDHTGTLDNGTENASFQSRPESSRDGVMLLGVRSSGGEENAAGK</sequence>
<accession>A0AA88T6I8</accession>
<organism evidence="4 5">
    <name type="scientific">Channa striata</name>
    <name type="common">Snakehead murrel</name>
    <name type="synonym">Ophicephalus striatus</name>
    <dbReference type="NCBI Taxonomy" id="64152"/>
    <lineage>
        <taxon>Eukaryota</taxon>
        <taxon>Metazoa</taxon>
        <taxon>Chordata</taxon>
        <taxon>Craniata</taxon>
        <taxon>Vertebrata</taxon>
        <taxon>Euteleostomi</taxon>
        <taxon>Actinopterygii</taxon>
        <taxon>Neopterygii</taxon>
        <taxon>Teleostei</taxon>
        <taxon>Neoteleostei</taxon>
        <taxon>Acanthomorphata</taxon>
        <taxon>Anabantaria</taxon>
        <taxon>Anabantiformes</taxon>
        <taxon>Channoidei</taxon>
        <taxon>Channidae</taxon>
        <taxon>Channa</taxon>
    </lineage>
</organism>
<feature type="region of interest" description="Disordered" evidence="1">
    <location>
        <begin position="299"/>
        <end position="340"/>
    </location>
</feature>
<keyword evidence="2" id="KW-0472">Membrane</keyword>
<feature type="signal peptide" evidence="3">
    <location>
        <begin position="1"/>
        <end position="17"/>
    </location>
</feature>
<feature type="compositionally biased region" description="Basic and acidic residues" evidence="1">
    <location>
        <begin position="257"/>
        <end position="266"/>
    </location>
</feature>
<keyword evidence="2" id="KW-1133">Transmembrane helix</keyword>
<dbReference type="EMBL" id="JAUPFM010000001">
    <property type="protein sequence ID" value="KAK2863238.1"/>
    <property type="molecule type" value="Genomic_DNA"/>
</dbReference>
<evidence type="ECO:0000313" key="4">
    <source>
        <dbReference type="EMBL" id="KAK2863238.1"/>
    </source>
</evidence>
<dbReference type="AlphaFoldDB" id="A0AA88T6I8"/>
<proteinExistence type="predicted"/>
<gene>
    <name evidence="4" type="ORF">Q5P01_002771</name>
</gene>
<name>A0AA88T6I8_CHASR</name>
<feature type="compositionally biased region" description="Low complexity" evidence="1">
    <location>
        <begin position="159"/>
        <end position="169"/>
    </location>
</feature>
<keyword evidence="2" id="KW-0812">Transmembrane</keyword>
<comment type="caution">
    <text evidence="4">The sequence shown here is derived from an EMBL/GenBank/DDBJ whole genome shotgun (WGS) entry which is preliminary data.</text>
</comment>
<evidence type="ECO:0000313" key="5">
    <source>
        <dbReference type="Proteomes" id="UP001187415"/>
    </source>
</evidence>
<feature type="transmembrane region" description="Helical" evidence="2">
    <location>
        <begin position="271"/>
        <end position="289"/>
    </location>
</feature>
<protein>
    <submittedName>
        <fullName evidence="4">Uncharacterized protein</fullName>
    </submittedName>
</protein>
<feature type="chain" id="PRO_5041719462" evidence="3">
    <location>
        <begin position="18"/>
        <end position="340"/>
    </location>
</feature>
<dbReference type="Proteomes" id="UP001187415">
    <property type="component" value="Unassembled WGS sequence"/>
</dbReference>
<feature type="compositionally biased region" description="Low complexity" evidence="1">
    <location>
        <begin position="77"/>
        <end position="147"/>
    </location>
</feature>
<evidence type="ECO:0000256" key="1">
    <source>
        <dbReference type="SAM" id="MobiDB-lite"/>
    </source>
</evidence>
<evidence type="ECO:0000256" key="3">
    <source>
        <dbReference type="SAM" id="SignalP"/>
    </source>
</evidence>